<dbReference type="GO" id="GO:0005737">
    <property type="term" value="C:cytoplasm"/>
    <property type="evidence" value="ECO:0007669"/>
    <property type="project" value="TreeGrafter"/>
</dbReference>
<evidence type="ECO:0000259" key="14">
    <source>
        <dbReference type="PROSITE" id="PS50023"/>
    </source>
</evidence>
<reference evidence="15 16" key="1">
    <citation type="submission" date="2018-03" db="EMBL/GenBank/DDBJ databases">
        <title>Draft genome sequence of Rohu Carp (Labeo rohita).</title>
        <authorList>
            <person name="Das P."/>
            <person name="Kushwaha B."/>
            <person name="Joshi C.G."/>
            <person name="Kumar D."/>
            <person name="Nagpure N.S."/>
            <person name="Sahoo L."/>
            <person name="Das S.P."/>
            <person name="Bit A."/>
            <person name="Patnaik S."/>
            <person name="Meher P.K."/>
            <person name="Jayasankar P."/>
            <person name="Koringa P.G."/>
            <person name="Patel N.V."/>
            <person name="Hinsu A.T."/>
            <person name="Kumar R."/>
            <person name="Pandey M."/>
            <person name="Agarwal S."/>
            <person name="Srivastava S."/>
            <person name="Singh M."/>
            <person name="Iquebal M.A."/>
            <person name="Jaiswal S."/>
            <person name="Angadi U.B."/>
            <person name="Kumar N."/>
            <person name="Raza M."/>
            <person name="Shah T.M."/>
            <person name="Rai A."/>
            <person name="Jena J.K."/>
        </authorList>
    </citation>
    <scope>NUCLEOTIDE SEQUENCE [LARGE SCALE GENOMIC DNA]</scope>
    <source>
        <strain evidence="15">DASCIFA01</strain>
        <tissue evidence="15">Testis</tissue>
    </source>
</reference>
<evidence type="ECO:0007829" key="17">
    <source>
        <dbReference type="PeptideAtlas" id="A0A498NNN0"/>
    </source>
</evidence>
<comment type="subcellular location">
    <subcellularLocation>
        <location evidence="2">Cell junction</location>
        <location evidence="2">Focal adhesion</location>
    </subcellularLocation>
    <subcellularLocation>
        <location evidence="1">Cytoplasm</location>
        <location evidence="1">Cytoskeleton</location>
    </subcellularLocation>
</comment>
<dbReference type="SMART" id="SM00132">
    <property type="entry name" value="LIM"/>
    <property type="match status" value="2"/>
</dbReference>
<keyword evidence="17" id="KW-1267">Proteomics identification</keyword>
<evidence type="ECO:0000256" key="1">
    <source>
        <dbReference type="ARBA" id="ARBA00004245"/>
    </source>
</evidence>
<dbReference type="FunFam" id="2.10.110.10:FF:000057">
    <property type="entry name" value="Zyxin"/>
    <property type="match status" value="1"/>
</dbReference>
<dbReference type="PROSITE" id="PS50023">
    <property type="entry name" value="LIM_DOMAIN_2"/>
    <property type="match status" value="2"/>
</dbReference>
<sequence length="252" mass="27976">MPSFLMANMLEIKMADSSTGKPIVVTSSVSLKVTAPSFYNQPKKFASVAPPRPKAQMAPSQPMPFRLVEKQTSFDRQFGSLTDMLSEMETSGPFNPKGMQFYDRDGTPQCEDCYMNSLSVCSRCGEKITDRVLKAVGQCFHAGCFLCTTCGCTLEGAPFITDDNNNPYCVKDYHRRFSPLCVSCNEPIVPDPGSEETVRVVALEKNFHLKCYRCEDCGRPLSIEADADGCYPLDGKILCMKCHTQRAKQAKH</sequence>
<dbReference type="PANTHER" id="PTHR24212:SF1">
    <property type="entry name" value="ZYXIN"/>
    <property type="match status" value="1"/>
</dbReference>
<dbReference type="Pfam" id="PF00412">
    <property type="entry name" value="LIM"/>
    <property type="match status" value="2"/>
</dbReference>
<dbReference type="SUPFAM" id="SSF57716">
    <property type="entry name" value="Glucocorticoid receptor-like (DNA-binding domain)"/>
    <property type="match status" value="2"/>
</dbReference>
<dbReference type="EMBL" id="QBIY01011267">
    <property type="protein sequence ID" value="RXN33378.1"/>
    <property type="molecule type" value="Genomic_DNA"/>
</dbReference>
<dbReference type="GO" id="GO:0007179">
    <property type="term" value="P:transforming growth factor beta receptor signaling pathway"/>
    <property type="evidence" value="ECO:0007669"/>
    <property type="project" value="TreeGrafter"/>
</dbReference>
<evidence type="ECO:0000256" key="4">
    <source>
        <dbReference type="ARBA" id="ARBA00022490"/>
    </source>
</evidence>
<keyword evidence="6" id="KW-0677">Repeat</keyword>
<keyword evidence="5 13" id="KW-0479">Metal-binding</keyword>
<keyword evidence="7 13" id="KW-0862">Zinc</keyword>
<keyword evidence="10 13" id="KW-0440">LIM domain</keyword>
<feature type="domain" description="LIM zinc-binding" evidence="14">
    <location>
        <begin position="180"/>
        <end position="249"/>
    </location>
</feature>
<dbReference type="GO" id="GO:0007155">
    <property type="term" value="P:cell adhesion"/>
    <property type="evidence" value="ECO:0007669"/>
    <property type="project" value="UniProtKB-KW"/>
</dbReference>
<keyword evidence="8" id="KW-0130">Cell adhesion</keyword>
<dbReference type="GO" id="GO:0005925">
    <property type="term" value="C:focal adhesion"/>
    <property type="evidence" value="ECO:0007669"/>
    <property type="project" value="UniProtKB-SubCell"/>
</dbReference>
<keyword evidence="16" id="KW-1185">Reference proteome</keyword>
<keyword evidence="11" id="KW-0206">Cytoskeleton</keyword>
<evidence type="ECO:0000313" key="15">
    <source>
        <dbReference type="EMBL" id="RXN33378.1"/>
    </source>
</evidence>
<dbReference type="GO" id="GO:0001725">
    <property type="term" value="C:stress fiber"/>
    <property type="evidence" value="ECO:0007669"/>
    <property type="project" value="TreeGrafter"/>
</dbReference>
<proteinExistence type="evidence at protein level"/>
<feature type="domain" description="LIM zinc-binding" evidence="14">
    <location>
        <begin position="119"/>
        <end position="179"/>
    </location>
</feature>
<dbReference type="GO" id="GO:0046872">
    <property type="term" value="F:metal ion binding"/>
    <property type="evidence" value="ECO:0007669"/>
    <property type="project" value="UniProtKB-KW"/>
</dbReference>
<dbReference type="GO" id="GO:0007229">
    <property type="term" value="P:integrin-mediated signaling pathway"/>
    <property type="evidence" value="ECO:0007669"/>
    <property type="project" value="TreeGrafter"/>
</dbReference>
<evidence type="ECO:0000256" key="9">
    <source>
        <dbReference type="ARBA" id="ARBA00022949"/>
    </source>
</evidence>
<gene>
    <name evidence="15" type="ORF">ROHU_015628</name>
</gene>
<evidence type="ECO:0000256" key="11">
    <source>
        <dbReference type="ARBA" id="ARBA00023212"/>
    </source>
</evidence>
<evidence type="ECO:0000256" key="12">
    <source>
        <dbReference type="ARBA" id="ARBA00039396"/>
    </source>
</evidence>
<dbReference type="InterPro" id="IPR001781">
    <property type="entry name" value="Znf_LIM"/>
</dbReference>
<dbReference type="Proteomes" id="UP000290572">
    <property type="component" value="Unassembled WGS sequence"/>
</dbReference>
<evidence type="ECO:0000256" key="13">
    <source>
        <dbReference type="PROSITE-ProRule" id="PRU00125"/>
    </source>
</evidence>
<evidence type="ECO:0000256" key="7">
    <source>
        <dbReference type="ARBA" id="ARBA00022833"/>
    </source>
</evidence>
<comment type="similarity">
    <text evidence="3">Belongs to the zyxin/ajuba family.</text>
</comment>
<dbReference type="STRING" id="84645.A0A498NNN0"/>
<keyword evidence="9" id="KW-0965">Cell junction</keyword>
<dbReference type="Gene3D" id="2.10.110.10">
    <property type="entry name" value="Cysteine Rich Protein"/>
    <property type="match status" value="2"/>
</dbReference>
<dbReference type="PANTHER" id="PTHR24212">
    <property type="entry name" value="ZYXIN/TRIP6"/>
    <property type="match status" value="1"/>
</dbReference>
<dbReference type="AlphaFoldDB" id="A0A498NNN0"/>
<evidence type="ECO:0000256" key="6">
    <source>
        <dbReference type="ARBA" id="ARBA00022737"/>
    </source>
</evidence>
<evidence type="ECO:0000256" key="8">
    <source>
        <dbReference type="ARBA" id="ARBA00022889"/>
    </source>
</evidence>
<protein>
    <recommendedName>
        <fullName evidence="12">Zyxin</fullName>
    </recommendedName>
</protein>
<evidence type="ECO:0000256" key="2">
    <source>
        <dbReference type="ARBA" id="ARBA00004246"/>
    </source>
</evidence>
<dbReference type="CDD" id="cd09435">
    <property type="entry name" value="LIM3_Zyxin"/>
    <property type="match status" value="1"/>
</dbReference>
<accession>A0A498NNN0</accession>
<comment type="caution">
    <text evidence="15">The sequence shown here is derived from an EMBL/GenBank/DDBJ whole genome shotgun (WGS) entry which is preliminary data.</text>
</comment>
<dbReference type="FunFam" id="2.10.110.10:FF:000027">
    <property type="entry name" value="lipoma-preferred partner isoform X1"/>
    <property type="match status" value="1"/>
</dbReference>
<name>A0A498NNN0_LABRO</name>
<evidence type="ECO:0000256" key="5">
    <source>
        <dbReference type="ARBA" id="ARBA00022723"/>
    </source>
</evidence>
<organism evidence="15 16">
    <name type="scientific">Labeo rohita</name>
    <name type="common">Indian major carp</name>
    <name type="synonym">Cyprinus rohita</name>
    <dbReference type="NCBI Taxonomy" id="84645"/>
    <lineage>
        <taxon>Eukaryota</taxon>
        <taxon>Metazoa</taxon>
        <taxon>Chordata</taxon>
        <taxon>Craniata</taxon>
        <taxon>Vertebrata</taxon>
        <taxon>Euteleostomi</taxon>
        <taxon>Actinopterygii</taxon>
        <taxon>Neopterygii</taxon>
        <taxon>Teleostei</taxon>
        <taxon>Ostariophysi</taxon>
        <taxon>Cypriniformes</taxon>
        <taxon>Cyprinidae</taxon>
        <taxon>Labeoninae</taxon>
        <taxon>Labeonini</taxon>
        <taxon>Labeo</taxon>
    </lineage>
</organism>
<keyword evidence="4" id="KW-0963">Cytoplasm</keyword>
<evidence type="ECO:0000313" key="16">
    <source>
        <dbReference type="Proteomes" id="UP000290572"/>
    </source>
</evidence>
<evidence type="ECO:0000256" key="10">
    <source>
        <dbReference type="ARBA" id="ARBA00023038"/>
    </source>
</evidence>
<evidence type="ECO:0000256" key="3">
    <source>
        <dbReference type="ARBA" id="ARBA00009611"/>
    </source>
</evidence>